<keyword evidence="1" id="KW-0472">Membrane</keyword>
<evidence type="ECO:0008006" key="4">
    <source>
        <dbReference type="Google" id="ProtNLM"/>
    </source>
</evidence>
<evidence type="ECO:0000313" key="2">
    <source>
        <dbReference type="EMBL" id="KAF4382821.1"/>
    </source>
</evidence>
<dbReference type="AlphaFoldDB" id="A0A7J6GIW3"/>
<evidence type="ECO:0000256" key="1">
    <source>
        <dbReference type="SAM" id="Phobius"/>
    </source>
</evidence>
<evidence type="ECO:0000313" key="3">
    <source>
        <dbReference type="Proteomes" id="UP000583929"/>
    </source>
</evidence>
<dbReference type="EMBL" id="JAATIQ010000100">
    <property type="protein sequence ID" value="KAF4382821.1"/>
    <property type="molecule type" value="Genomic_DNA"/>
</dbReference>
<keyword evidence="3" id="KW-1185">Reference proteome</keyword>
<protein>
    <recommendedName>
        <fullName evidence="4">Transmembrane protein</fullName>
    </recommendedName>
</protein>
<feature type="transmembrane region" description="Helical" evidence="1">
    <location>
        <begin position="33"/>
        <end position="56"/>
    </location>
</feature>
<name>A0A7J6GIW3_CANSA</name>
<keyword evidence="1" id="KW-1133">Transmembrane helix</keyword>
<comment type="caution">
    <text evidence="2">The sequence shown here is derived from an EMBL/GenBank/DDBJ whole genome shotgun (WGS) entry which is preliminary data.</text>
</comment>
<dbReference type="Proteomes" id="UP000583929">
    <property type="component" value="Unassembled WGS sequence"/>
</dbReference>
<keyword evidence="1" id="KW-0812">Transmembrane</keyword>
<sequence>MKMKLHKKPLICANGCDLDGKLFERICKFDFKAAIFSFCALISSTLLSVFFIFLLMRLAKAPSALANSLHSLTPSQATLLDFITLETNDQLFALDDFDSETKETIDSKTLKVINSTSLNMLTISAVCSSFLRDEVLNLDLFSMALESAFFIIFLELKNFLTSLERLISPPCFLRIAD</sequence>
<gene>
    <name evidence="2" type="ORF">G4B88_021604</name>
</gene>
<proteinExistence type="predicted"/>
<organism evidence="2 3">
    <name type="scientific">Cannabis sativa</name>
    <name type="common">Hemp</name>
    <name type="synonym">Marijuana</name>
    <dbReference type="NCBI Taxonomy" id="3483"/>
    <lineage>
        <taxon>Eukaryota</taxon>
        <taxon>Viridiplantae</taxon>
        <taxon>Streptophyta</taxon>
        <taxon>Embryophyta</taxon>
        <taxon>Tracheophyta</taxon>
        <taxon>Spermatophyta</taxon>
        <taxon>Magnoliopsida</taxon>
        <taxon>eudicotyledons</taxon>
        <taxon>Gunneridae</taxon>
        <taxon>Pentapetalae</taxon>
        <taxon>rosids</taxon>
        <taxon>fabids</taxon>
        <taxon>Rosales</taxon>
        <taxon>Cannabaceae</taxon>
        <taxon>Cannabis</taxon>
    </lineage>
</organism>
<reference evidence="2 3" key="1">
    <citation type="journal article" date="2020" name="bioRxiv">
        <title>Sequence and annotation of 42 cannabis genomes reveals extensive copy number variation in cannabinoid synthesis and pathogen resistance genes.</title>
        <authorList>
            <person name="Mckernan K.J."/>
            <person name="Helbert Y."/>
            <person name="Kane L.T."/>
            <person name="Ebling H."/>
            <person name="Zhang L."/>
            <person name="Liu B."/>
            <person name="Eaton Z."/>
            <person name="Mclaughlin S."/>
            <person name="Kingan S."/>
            <person name="Baybayan P."/>
            <person name="Concepcion G."/>
            <person name="Jordan M."/>
            <person name="Riva A."/>
            <person name="Barbazuk W."/>
            <person name="Harkins T."/>
        </authorList>
    </citation>
    <scope>NUCLEOTIDE SEQUENCE [LARGE SCALE GENOMIC DNA]</scope>
    <source>
        <strain evidence="3">cv. Jamaican Lion 4</strain>
        <tissue evidence="2">Leaf</tissue>
    </source>
</reference>
<accession>A0A7J6GIW3</accession>